<dbReference type="KEGG" id="pcy:PCYB_121710"/>
<feature type="domain" description="DUF6827" evidence="2">
    <location>
        <begin position="97"/>
        <end position="252"/>
    </location>
</feature>
<dbReference type="GeneID" id="14693972"/>
<accession>K6ULC8</accession>
<dbReference type="OMA" id="HMHDFFF"/>
<feature type="compositionally biased region" description="Basic residues" evidence="1">
    <location>
        <begin position="25"/>
        <end position="35"/>
    </location>
</feature>
<organism evidence="3 4">
    <name type="scientific">Plasmodium cynomolgi (strain B)</name>
    <dbReference type="NCBI Taxonomy" id="1120755"/>
    <lineage>
        <taxon>Eukaryota</taxon>
        <taxon>Sar</taxon>
        <taxon>Alveolata</taxon>
        <taxon>Apicomplexa</taxon>
        <taxon>Aconoidasida</taxon>
        <taxon>Haemosporida</taxon>
        <taxon>Plasmodiidae</taxon>
        <taxon>Plasmodium</taxon>
        <taxon>Plasmodium (Plasmodium)</taxon>
    </lineage>
</organism>
<evidence type="ECO:0000259" key="2">
    <source>
        <dbReference type="Pfam" id="PF20715"/>
    </source>
</evidence>
<evidence type="ECO:0000256" key="1">
    <source>
        <dbReference type="SAM" id="MobiDB-lite"/>
    </source>
</evidence>
<dbReference type="eggNOG" id="ENOG502SB11">
    <property type="taxonomic scope" value="Eukaryota"/>
</dbReference>
<proteinExistence type="predicted"/>
<evidence type="ECO:0000313" key="4">
    <source>
        <dbReference type="Proteomes" id="UP000006319"/>
    </source>
</evidence>
<keyword evidence="4" id="KW-1185">Reference proteome</keyword>
<dbReference type="InterPro" id="IPR049230">
    <property type="entry name" value="DUF6827"/>
</dbReference>
<reference evidence="3 4" key="1">
    <citation type="journal article" date="2012" name="Nat. Genet.">
        <title>Plasmodium cynomolgi genome sequences provide insight into Plasmodium vivax and the monkey malaria clade.</title>
        <authorList>
            <person name="Tachibana S."/>
            <person name="Sullivan S.A."/>
            <person name="Kawai S."/>
            <person name="Nakamura S."/>
            <person name="Kim H.R."/>
            <person name="Goto N."/>
            <person name="Arisue N."/>
            <person name="Palacpac N.M.Q."/>
            <person name="Honma H."/>
            <person name="Yagi M."/>
            <person name="Tougan T."/>
            <person name="Katakai Y."/>
            <person name="Kaneko O."/>
            <person name="Mita T."/>
            <person name="Kita K."/>
            <person name="Yasutomi Y."/>
            <person name="Sutton P.L."/>
            <person name="Shakhbatyan R."/>
            <person name="Horii T."/>
            <person name="Yasunaga T."/>
            <person name="Barnwell J.W."/>
            <person name="Escalante A.A."/>
            <person name="Carlton J.M."/>
            <person name="Tanabe K."/>
        </authorList>
    </citation>
    <scope>NUCLEOTIDE SEQUENCE [LARGE SCALE GENOMIC DNA]</scope>
    <source>
        <strain evidence="3 4">B</strain>
    </source>
</reference>
<dbReference type="Pfam" id="PF20715">
    <property type="entry name" value="DUF6827"/>
    <property type="match status" value="1"/>
</dbReference>
<evidence type="ECO:0000313" key="3">
    <source>
        <dbReference type="EMBL" id="GAB67603.1"/>
    </source>
</evidence>
<gene>
    <name evidence="3" type="ORF">PCYB_121710</name>
</gene>
<name>K6ULC8_PLACD</name>
<dbReference type="OrthoDB" id="361874at2759"/>
<sequence>MSLLGKSLQIAASHDKSLQIATNRCKSRQQKRRTYPAHPTEEEQTSGTNESTKRNPAHASRKCCLHTHVQQSNGMMKTTPMLSKRSYFTSLYDTKTEKAKLMSEMDDLYDHMLTSNWNDSVYLVLNVSIWEGILHSIEDKIKPYEKDEDIIKKKKINEIFDVLFILEDLRDHVNELLEQSSRASGLAGTHILASFKIENMNEHIEFLKTKYDELLLKYPLYKYQIDMVLGKGLALLRQRYNFEWRHMHDFFF</sequence>
<dbReference type="Proteomes" id="UP000006319">
    <property type="component" value="Chromosome 12"/>
</dbReference>
<dbReference type="PhylomeDB" id="K6ULC8"/>
<dbReference type="EMBL" id="DF157104">
    <property type="protein sequence ID" value="GAB67603.1"/>
    <property type="molecule type" value="Genomic_DNA"/>
</dbReference>
<dbReference type="VEuPathDB" id="PlasmoDB:PCYB_121710"/>
<dbReference type="RefSeq" id="XP_004223550.1">
    <property type="nucleotide sequence ID" value="XM_004223502.1"/>
</dbReference>
<feature type="region of interest" description="Disordered" evidence="1">
    <location>
        <begin position="21"/>
        <end position="60"/>
    </location>
</feature>
<protein>
    <recommendedName>
        <fullName evidence="2">DUF6827 domain-containing protein</fullName>
    </recommendedName>
</protein>
<dbReference type="AlphaFoldDB" id="K6ULC8"/>